<evidence type="ECO:0000313" key="13">
    <source>
        <dbReference type="Proteomes" id="UP000009022"/>
    </source>
</evidence>
<comment type="function">
    <text evidence="8">Cytochromes P450 are a group of heme-thiolate monooxygenases. They oxidize a variety of structurally unrelated compounds, including steroids, fatty acids, and xenobiotics.</text>
</comment>
<dbReference type="InterPro" id="IPR001128">
    <property type="entry name" value="Cyt_P450"/>
</dbReference>
<dbReference type="CDD" id="cd11055">
    <property type="entry name" value="CYP3A-like"/>
    <property type="match status" value="1"/>
</dbReference>
<evidence type="ECO:0000256" key="1">
    <source>
        <dbReference type="ARBA" id="ARBA00001971"/>
    </source>
</evidence>
<dbReference type="EMBL" id="DS985245">
    <property type="protein sequence ID" value="EDV24425.1"/>
    <property type="molecule type" value="Genomic_DNA"/>
</dbReference>
<keyword evidence="5 10" id="KW-0560">Oxidoreductase</keyword>
<evidence type="ECO:0000256" key="8">
    <source>
        <dbReference type="ARBA" id="ARBA00043906"/>
    </source>
</evidence>
<dbReference type="HOGENOM" id="CLU_001570_5_2_1"/>
<keyword evidence="7 10" id="KW-0503">Monooxygenase</keyword>
<dbReference type="CTD" id="6753528"/>
<dbReference type="FunCoup" id="B3RXH1">
    <property type="interactions" value="90"/>
</dbReference>
<evidence type="ECO:0000256" key="4">
    <source>
        <dbReference type="ARBA" id="ARBA00022723"/>
    </source>
</evidence>
<evidence type="ECO:0000256" key="2">
    <source>
        <dbReference type="ARBA" id="ARBA00010617"/>
    </source>
</evidence>
<organism evidence="12 13">
    <name type="scientific">Trichoplax adhaerens</name>
    <name type="common">Trichoplax reptans</name>
    <dbReference type="NCBI Taxonomy" id="10228"/>
    <lineage>
        <taxon>Eukaryota</taxon>
        <taxon>Metazoa</taxon>
        <taxon>Placozoa</taxon>
        <taxon>Uniplacotomia</taxon>
        <taxon>Trichoplacea</taxon>
        <taxon>Trichoplacidae</taxon>
        <taxon>Trichoplax</taxon>
    </lineage>
</organism>
<protein>
    <recommendedName>
        <fullName evidence="14">Cytochrome P450</fullName>
    </recommendedName>
</protein>
<dbReference type="PANTHER" id="PTHR24302:SF15">
    <property type="entry name" value="FATTY-ACID PEROXYGENASE"/>
    <property type="match status" value="1"/>
</dbReference>
<sequence>MSINDILAKIWLPQTPLQQLIVAVVVVTCSYFYYKFFVAPVRRLRKIGLPFPAPTALTGNIFDYGPTKQHIAQLEWQKKYGTRYATQFFKAPAVWIAEPELLKTIMVKDFSNFANRFSFNAALPYFNKTLLELKNQDWKRVRTILIPTFTASKLKLIVPLIKDTADILIDKLIKADEKGENIDLWKASGMFSMKVILGTAFGLEFENEEQEVKLTNAAGLFFRQDFGIRQTIFQLIFFASAKLFLFLEPRCGGGNFCSSVRHIVEITKAVIKERRNNLAHDRPCRKDVLQYMIEADGSNQLSDDEMISQAFVFLVAGYETTQNALTFACYSLATNPDIQRKLIDEIDSKFPISDSLDYNIVSEMPYLDMVIAETLRLYPPAITTNREVSQSMIIDGIHIPKDVILAIPIYSIHRDPKYWHDPEQFIPERFTPEAKASRNPYAYLPFGIGPRNCVGMRLALLELKVALVKTLQNIEFFANKETEVPLKLKSLSTLSPVNPLYLGIRKRF</sequence>
<dbReference type="GeneID" id="6753528"/>
<dbReference type="Gene3D" id="1.10.630.10">
    <property type="entry name" value="Cytochrome P450"/>
    <property type="match status" value="1"/>
</dbReference>
<dbReference type="OrthoDB" id="1470350at2759"/>
<dbReference type="GO" id="GO:0004497">
    <property type="term" value="F:monooxygenase activity"/>
    <property type="evidence" value="ECO:0007669"/>
    <property type="project" value="UniProtKB-KW"/>
</dbReference>
<feature type="transmembrane region" description="Helical" evidence="11">
    <location>
        <begin position="20"/>
        <end position="38"/>
    </location>
</feature>
<name>B3RXH1_TRIAD</name>
<evidence type="ECO:0000256" key="3">
    <source>
        <dbReference type="ARBA" id="ARBA00022617"/>
    </source>
</evidence>
<dbReference type="GO" id="GO:0020037">
    <property type="term" value="F:heme binding"/>
    <property type="evidence" value="ECO:0007669"/>
    <property type="project" value="InterPro"/>
</dbReference>
<keyword evidence="6 9" id="KW-0408">Iron</keyword>
<keyword evidence="3 9" id="KW-0349">Heme</keyword>
<evidence type="ECO:0000256" key="11">
    <source>
        <dbReference type="SAM" id="Phobius"/>
    </source>
</evidence>
<reference evidence="12 13" key="1">
    <citation type="journal article" date="2008" name="Nature">
        <title>The Trichoplax genome and the nature of placozoans.</title>
        <authorList>
            <person name="Srivastava M."/>
            <person name="Begovic E."/>
            <person name="Chapman J."/>
            <person name="Putnam N.H."/>
            <person name="Hellsten U."/>
            <person name="Kawashima T."/>
            <person name="Kuo A."/>
            <person name="Mitros T."/>
            <person name="Salamov A."/>
            <person name="Carpenter M.L."/>
            <person name="Signorovitch A.Y."/>
            <person name="Moreno M.A."/>
            <person name="Kamm K."/>
            <person name="Grimwood J."/>
            <person name="Schmutz J."/>
            <person name="Shapiro H."/>
            <person name="Grigoriev I.V."/>
            <person name="Buss L.W."/>
            <person name="Schierwater B."/>
            <person name="Dellaporta S.L."/>
            <person name="Rokhsar D.S."/>
        </authorList>
    </citation>
    <scope>NUCLEOTIDE SEQUENCE [LARGE SCALE GENOMIC DNA]</scope>
    <source>
        <strain evidence="12 13">Grell-BS-1999</strain>
    </source>
</reference>
<dbReference type="InterPro" id="IPR002401">
    <property type="entry name" value="Cyt_P450_E_grp-I"/>
</dbReference>
<dbReference type="RefSeq" id="XP_002112315.1">
    <property type="nucleotide sequence ID" value="XM_002112279.1"/>
</dbReference>
<dbReference type="InParanoid" id="B3RXH1"/>
<dbReference type="FunFam" id="1.10.630.10:FF:000182">
    <property type="entry name" value="Cytochrome P450 3A4"/>
    <property type="match status" value="1"/>
</dbReference>
<dbReference type="PROSITE" id="PS00086">
    <property type="entry name" value="CYTOCHROME_P450"/>
    <property type="match status" value="1"/>
</dbReference>
<evidence type="ECO:0008006" key="14">
    <source>
        <dbReference type="Google" id="ProtNLM"/>
    </source>
</evidence>
<dbReference type="PRINTS" id="PR00463">
    <property type="entry name" value="EP450I"/>
</dbReference>
<keyword evidence="11" id="KW-1133">Transmembrane helix</keyword>
<comment type="similarity">
    <text evidence="2 10">Belongs to the cytochrome P450 family.</text>
</comment>
<evidence type="ECO:0000313" key="12">
    <source>
        <dbReference type="EMBL" id="EDV24425.1"/>
    </source>
</evidence>
<dbReference type="Pfam" id="PF00067">
    <property type="entry name" value="p450"/>
    <property type="match status" value="1"/>
</dbReference>
<evidence type="ECO:0000256" key="7">
    <source>
        <dbReference type="ARBA" id="ARBA00023033"/>
    </source>
</evidence>
<keyword evidence="11" id="KW-0472">Membrane</keyword>
<dbReference type="GO" id="GO:0016705">
    <property type="term" value="F:oxidoreductase activity, acting on paired donors, with incorporation or reduction of molecular oxygen"/>
    <property type="evidence" value="ECO:0007669"/>
    <property type="project" value="InterPro"/>
</dbReference>
<dbReference type="AlphaFoldDB" id="B3RXH1"/>
<dbReference type="PRINTS" id="PR00385">
    <property type="entry name" value="P450"/>
</dbReference>
<dbReference type="eggNOG" id="KOG0158">
    <property type="taxonomic scope" value="Eukaryota"/>
</dbReference>
<dbReference type="Proteomes" id="UP000009022">
    <property type="component" value="Unassembled WGS sequence"/>
</dbReference>
<gene>
    <name evidence="12" type="ORF">TRIADDRAFT_25944</name>
</gene>
<dbReference type="PANTHER" id="PTHR24302">
    <property type="entry name" value="CYTOCHROME P450 FAMILY 3"/>
    <property type="match status" value="1"/>
</dbReference>
<keyword evidence="4 9" id="KW-0479">Metal-binding</keyword>
<proteinExistence type="inferred from homology"/>
<dbReference type="InterPro" id="IPR017972">
    <property type="entry name" value="Cyt_P450_CS"/>
</dbReference>
<dbReference type="InterPro" id="IPR036396">
    <property type="entry name" value="Cyt_P450_sf"/>
</dbReference>
<dbReference type="KEGG" id="tad:TRIADDRAFT_25944"/>
<dbReference type="InterPro" id="IPR050705">
    <property type="entry name" value="Cytochrome_P450_3A"/>
</dbReference>
<dbReference type="SUPFAM" id="SSF48264">
    <property type="entry name" value="Cytochrome P450"/>
    <property type="match status" value="1"/>
</dbReference>
<feature type="binding site" description="axial binding residue" evidence="9">
    <location>
        <position position="453"/>
    </location>
    <ligand>
        <name>heme</name>
        <dbReference type="ChEBI" id="CHEBI:30413"/>
    </ligand>
    <ligandPart>
        <name>Fe</name>
        <dbReference type="ChEBI" id="CHEBI:18248"/>
    </ligandPart>
</feature>
<evidence type="ECO:0000256" key="10">
    <source>
        <dbReference type="RuleBase" id="RU000461"/>
    </source>
</evidence>
<dbReference type="GO" id="GO:0005506">
    <property type="term" value="F:iron ion binding"/>
    <property type="evidence" value="ECO:0007669"/>
    <property type="project" value="InterPro"/>
</dbReference>
<evidence type="ECO:0000256" key="6">
    <source>
        <dbReference type="ARBA" id="ARBA00023004"/>
    </source>
</evidence>
<accession>B3RXH1</accession>
<dbReference type="PhylomeDB" id="B3RXH1"/>
<keyword evidence="13" id="KW-1185">Reference proteome</keyword>
<evidence type="ECO:0000256" key="5">
    <source>
        <dbReference type="ARBA" id="ARBA00023002"/>
    </source>
</evidence>
<evidence type="ECO:0000256" key="9">
    <source>
        <dbReference type="PIRSR" id="PIRSR602401-1"/>
    </source>
</evidence>
<comment type="cofactor">
    <cofactor evidence="1 9">
        <name>heme</name>
        <dbReference type="ChEBI" id="CHEBI:30413"/>
    </cofactor>
</comment>
<keyword evidence="11" id="KW-0812">Transmembrane</keyword>